<dbReference type="VEuPathDB" id="VectorBase:SSCA004817"/>
<dbReference type="EnsemblMetazoa" id="SSS_9124s_mrna">
    <property type="protein sequence ID" value="KAF7489716.1"/>
    <property type="gene ID" value="SSS_9124"/>
</dbReference>
<feature type="coiled-coil region" evidence="2">
    <location>
        <begin position="260"/>
        <end position="287"/>
    </location>
</feature>
<reference evidence="6 9" key="1">
    <citation type="journal article" date="2015" name="Parasit. Vectors">
        <title>Draft genome of the scabies mite.</title>
        <authorList>
            <person name="Rider S.D.Jr."/>
            <person name="Morgan M.S."/>
            <person name="Arlian L.G."/>
        </authorList>
    </citation>
    <scope>NUCLEOTIDE SEQUENCE [LARGE SCALE GENOMIC DNA]</scope>
    <source>
        <strain evidence="6">Arlian Lab</strain>
    </source>
</reference>
<accession>A0A132AL86</accession>
<feature type="compositionally biased region" description="Acidic residues" evidence="3">
    <location>
        <begin position="91"/>
        <end position="108"/>
    </location>
</feature>
<dbReference type="Pfam" id="PF00168">
    <property type="entry name" value="C2"/>
    <property type="match status" value="1"/>
</dbReference>
<dbReference type="PANTHER" id="PTHR13076">
    <property type="entry name" value="COILED-COIL AND C2 DOMAIN-CONTAINING PROTEIN 1-LIKE"/>
    <property type="match status" value="1"/>
</dbReference>
<feature type="compositionally biased region" description="Acidic residues" evidence="3">
    <location>
        <begin position="11"/>
        <end position="35"/>
    </location>
</feature>
<dbReference type="SUPFAM" id="SSF49562">
    <property type="entry name" value="C2 domain (Calcium/lipid-binding domain, CaLB)"/>
    <property type="match status" value="1"/>
</dbReference>
<name>A0A132AL86_SARSC</name>
<dbReference type="PANTHER" id="PTHR13076:SF9">
    <property type="entry name" value="COILED-COIL AND C2 DOMAIN-CONTAINING PROTEIN 1-LIKE"/>
    <property type="match status" value="1"/>
</dbReference>
<evidence type="ECO:0000313" key="8">
    <source>
        <dbReference type="Proteomes" id="UP000070412"/>
    </source>
</evidence>
<reference evidence="7" key="4">
    <citation type="submission" date="2022-06" db="UniProtKB">
        <authorList>
            <consortium name="EnsemblMetazoa"/>
        </authorList>
    </citation>
    <scope>IDENTIFICATION</scope>
</reference>
<dbReference type="EMBL" id="JXLN01017925">
    <property type="protein sequence ID" value="KPM11778.1"/>
    <property type="molecule type" value="Genomic_DNA"/>
</dbReference>
<dbReference type="PROSITE" id="PS50004">
    <property type="entry name" value="C2"/>
    <property type="match status" value="1"/>
</dbReference>
<gene>
    <name evidence="6" type="ORF">QR98_0103530</name>
    <name evidence="5" type="ORF">SSS_9124</name>
</gene>
<evidence type="ECO:0000313" key="9">
    <source>
        <dbReference type="Proteomes" id="UP000616769"/>
    </source>
</evidence>
<dbReference type="InterPro" id="IPR000008">
    <property type="entry name" value="C2_dom"/>
</dbReference>
<dbReference type="OrthoDB" id="19996at2759"/>
<feature type="region of interest" description="Disordered" evidence="3">
    <location>
        <begin position="218"/>
        <end position="237"/>
    </location>
</feature>
<feature type="compositionally biased region" description="Pro residues" evidence="3">
    <location>
        <begin position="333"/>
        <end position="345"/>
    </location>
</feature>
<dbReference type="Gene3D" id="2.60.40.150">
    <property type="entry name" value="C2 domain"/>
    <property type="match status" value="1"/>
</dbReference>
<dbReference type="GO" id="GO:0001227">
    <property type="term" value="F:DNA-binding transcription repressor activity, RNA polymerase II-specific"/>
    <property type="evidence" value="ECO:0007669"/>
    <property type="project" value="InterPro"/>
</dbReference>
<feature type="region of interest" description="Disordered" evidence="3">
    <location>
        <begin position="433"/>
        <end position="494"/>
    </location>
</feature>
<comment type="similarity">
    <text evidence="1">Belongs to the CC2D1 family.</text>
</comment>
<evidence type="ECO:0000256" key="2">
    <source>
        <dbReference type="SAM" id="Coils"/>
    </source>
</evidence>
<dbReference type="InterPro" id="IPR039725">
    <property type="entry name" value="CC2D1A/B"/>
</dbReference>
<feature type="compositionally biased region" description="Acidic residues" evidence="3">
    <location>
        <begin position="142"/>
        <end position="152"/>
    </location>
</feature>
<feature type="compositionally biased region" description="Basic and acidic residues" evidence="3">
    <location>
        <begin position="1"/>
        <end position="10"/>
    </location>
</feature>
<reference evidence="5" key="3">
    <citation type="submission" date="2020-01" db="EMBL/GenBank/DDBJ databases">
        <authorList>
            <person name="Korhonen P.K.K."/>
            <person name="Guangxu M.G."/>
            <person name="Wang T.W."/>
            <person name="Stroehlein A.J.S."/>
            <person name="Young N.D."/>
            <person name="Ang C.-S.A."/>
            <person name="Fernando D.W.F."/>
            <person name="Lu H.L."/>
            <person name="Taylor S.T."/>
            <person name="Ehtesham M.E.M."/>
            <person name="Najaraj S.H.N."/>
            <person name="Harsha G.H.G."/>
            <person name="Madugundu A.M."/>
            <person name="Renuse S.R."/>
            <person name="Holt D.H."/>
            <person name="Pandey A.P."/>
            <person name="Papenfuss A.P."/>
            <person name="Gasser R.B.G."/>
            <person name="Fischer K.F."/>
        </authorList>
    </citation>
    <scope>NUCLEOTIDE SEQUENCE</scope>
    <source>
        <strain evidence="5">SSS_KF_BRIS2020</strain>
    </source>
</reference>
<evidence type="ECO:0000313" key="6">
    <source>
        <dbReference type="EMBL" id="KPM11778.1"/>
    </source>
</evidence>
<feature type="domain" description="C2" evidence="4">
    <location>
        <begin position="660"/>
        <end position="807"/>
    </location>
</feature>
<feature type="compositionally biased region" description="Pro residues" evidence="3">
    <location>
        <begin position="315"/>
        <end position="324"/>
    </location>
</feature>
<dbReference type="AlphaFoldDB" id="A0A132AL86"/>
<dbReference type="InterPro" id="IPR006608">
    <property type="entry name" value="CC2D1A/B_DM14"/>
</dbReference>
<feature type="region of interest" description="Disordered" evidence="3">
    <location>
        <begin position="301"/>
        <end position="374"/>
    </location>
</feature>
<keyword evidence="8" id="KW-1185">Reference proteome</keyword>
<feature type="compositionally biased region" description="Basic and acidic residues" evidence="3">
    <location>
        <begin position="433"/>
        <end position="443"/>
    </location>
</feature>
<dbReference type="Pfam" id="PF21528">
    <property type="entry name" value="CC2D1A-B_DM14"/>
    <property type="match status" value="4"/>
</dbReference>
<evidence type="ECO:0000256" key="3">
    <source>
        <dbReference type="SAM" id="MobiDB-lite"/>
    </source>
</evidence>
<feature type="region of interest" description="Disordered" evidence="3">
    <location>
        <begin position="1"/>
        <end position="154"/>
    </location>
</feature>
<feature type="compositionally biased region" description="Pro residues" evidence="3">
    <location>
        <begin position="448"/>
        <end position="457"/>
    </location>
</feature>
<proteinExistence type="inferred from homology"/>
<dbReference type="Proteomes" id="UP000616769">
    <property type="component" value="Unassembled WGS sequence"/>
</dbReference>
<evidence type="ECO:0000259" key="4">
    <source>
        <dbReference type="PROSITE" id="PS50004"/>
    </source>
</evidence>
<protein>
    <submittedName>
        <fullName evidence="5 6">Coiled-coil and C2 domain-containing protein</fullName>
    </submittedName>
</protein>
<reference evidence="8" key="2">
    <citation type="journal article" date="2020" name="PLoS Negl. Trop. Dis.">
        <title>High-quality nuclear genome for Sarcoptes scabiei-A critical resource for a neglected parasite.</title>
        <authorList>
            <person name="Korhonen P.K."/>
            <person name="Gasser R.B."/>
            <person name="Ma G."/>
            <person name="Wang T."/>
            <person name="Stroehlein A.J."/>
            <person name="Young N.D."/>
            <person name="Ang C.S."/>
            <person name="Fernando D.D."/>
            <person name="Lu H.C."/>
            <person name="Taylor S."/>
            <person name="Reynolds S.L."/>
            <person name="Mofiz E."/>
            <person name="Najaraj S.H."/>
            <person name="Gowda H."/>
            <person name="Madugundu A."/>
            <person name="Renuse S."/>
            <person name="Holt D."/>
            <person name="Pandey A."/>
            <person name="Papenfuss A.T."/>
            <person name="Fischer K."/>
        </authorList>
    </citation>
    <scope>NUCLEOTIDE SEQUENCE [LARGE SCALE GENOMIC DNA]</scope>
</reference>
<dbReference type="EMBL" id="WVUK01000064">
    <property type="protein sequence ID" value="KAF7489716.1"/>
    <property type="molecule type" value="Genomic_DNA"/>
</dbReference>
<sequence length="846" mass="94159">MDPNIKKLLEDNFDSPEGDDDDDIDEDGLEDELENILEGKAKPAKKLQSKSSGKSNVTNGKIPPGHGEDDGEGSAAFDLNNIHNLMKNLDADEGDDDDEEVDENDPELLSELSSVLKNPISPSKKPIPPAKIQEIPTRASEVENDDAEIDEGPSEKELNIQKIKNLQIEYKRAALKAKTNNDKNAALTYLKVSKQLDSMLNALDSGEDVDMKQLPPKPEQLQIAPPMPEAPEGEIDPSLALNQDDAKKLFNAPTSASSVLEALEQRLKKFQSTKEQAESENNANKARRLGRIITQMQKAIKDHKAGKPVNFDELPCPPGFPPIPVENKVSAPNPAPVVPKRPAPVLPLKKAEPQTSDEPASDQIPDENDPSLALNQDDAKKLFNAPESAGSILEALEQRLAKFKSTKEQAVASNNANKARRLGRIVTQMEKAIKDHKAGKPVDFDELPCPPGFPPIPVENKGPVTASKQKSAAPSQPKPSQGAARPPLKKQMSTTVTKQLNYLLQRQKLFREAAMDAKKRGEIEQAKEYLRSAKGFDALIEATKSGLPIDATSIPTPPQLSEDFLVVSQDENADEGDEDDRKLSLTNSSLFDVEREELFTNVAQELKKQIEMCIRNREYFLKMGDIPTSSKFEKYASESKQDLHMLLIRKKNGDAIPSYRVETRTFSIVVANLDVPLNELHVEVIRAFDFSGTPEIDTYVRADFPFPSESPQWKKTKTFYDSLTPEYNDTLFFQIDRKSRSLPRILKRHPLKLSVYAKGCVLGKTCSCCNWFDKFNCSGFLRSDNLIGTILIKLSDLETKCTIHECSSWTQGRKVINGKLEVKVKIREPLLAKQVEEIKEKWIVFS</sequence>
<evidence type="ECO:0000313" key="5">
    <source>
        <dbReference type="EMBL" id="KAF7489716.1"/>
    </source>
</evidence>
<dbReference type="InterPro" id="IPR035892">
    <property type="entry name" value="C2_domain_sf"/>
</dbReference>
<keyword evidence="2" id="KW-0175">Coiled coil</keyword>
<evidence type="ECO:0000313" key="7">
    <source>
        <dbReference type="EnsemblMetazoa" id="KAF7489716.1"/>
    </source>
</evidence>
<feature type="compositionally biased region" description="Polar residues" evidence="3">
    <location>
        <begin position="49"/>
        <end position="59"/>
    </location>
</feature>
<dbReference type="Proteomes" id="UP000070412">
    <property type="component" value="Unassembled WGS sequence"/>
</dbReference>
<evidence type="ECO:0000256" key="1">
    <source>
        <dbReference type="ARBA" id="ARBA00010672"/>
    </source>
</evidence>
<dbReference type="SMART" id="SM00685">
    <property type="entry name" value="DM14"/>
    <property type="match status" value="4"/>
</dbReference>
<dbReference type="SMART" id="SM00239">
    <property type="entry name" value="C2"/>
    <property type="match status" value="1"/>
</dbReference>
<organism evidence="6 9">
    <name type="scientific">Sarcoptes scabiei</name>
    <name type="common">Itch mite</name>
    <name type="synonym">Acarus scabiei</name>
    <dbReference type="NCBI Taxonomy" id="52283"/>
    <lineage>
        <taxon>Eukaryota</taxon>
        <taxon>Metazoa</taxon>
        <taxon>Ecdysozoa</taxon>
        <taxon>Arthropoda</taxon>
        <taxon>Chelicerata</taxon>
        <taxon>Arachnida</taxon>
        <taxon>Acari</taxon>
        <taxon>Acariformes</taxon>
        <taxon>Sarcoptiformes</taxon>
        <taxon>Astigmata</taxon>
        <taxon>Psoroptidia</taxon>
        <taxon>Sarcoptoidea</taxon>
        <taxon>Sarcoptidae</taxon>
        <taxon>Sarcoptinae</taxon>
        <taxon>Sarcoptes</taxon>
    </lineage>
</organism>